<dbReference type="InterPro" id="IPR001173">
    <property type="entry name" value="Glyco_trans_2-like"/>
</dbReference>
<organism evidence="2 3">
    <name type="scientific">Parabacteroides faecis</name>
    <dbReference type="NCBI Taxonomy" id="1217282"/>
    <lineage>
        <taxon>Bacteria</taxon>
        <taxon>Pseudomonadati</taxon>
        <taxon>Bacteroidota</taxon>
        <taxon>Bacteroidia</taxon>
        <taxon>Bacteroidales</taxon>
        <taxon>Tannerellaceae</taxon>
        <taxon>Parabacteroides</taxon>
    </lineage>
</organism>
<dbReference type="PANTHER" id="PTHR43685:SF2">
    <property type="entry name" value="GLYCOSYLTRANSFERASE 2-LIKE DOMAIN-CONTAINING PROTEIN"/>
    <property type="match status" value="1"/>
</dbReference>
<dbReference type="PANTHER" id="PTHR43685">
    <property type="entry name" value="GLYCOSYLTRANSFERASE"/>
    <property type="match status" value="1"/>
</dbReference>
<protein>
    <submittedName>
        <fullName evidence="2">Glycosyltransferase involved in cell wall biosynthesis</fullName>
    </submittedName>
</protein>
<dbReference type="Proteomes" id="UP000533637">
    <property type="component" value="Unassembled WGS sequence"/>
</dbReference>
<keyword evidence="3" id="KW-1185">Reference proteome</keyword>
<reference evidence="2 3" key="1">
    <citation type="submission" date="2020-08" db="EMBL/GenBank/DDBJ databases">
        <title>Genomic Encyclopedia of Type Strains, Phase IV (KMG-IV): sequencing the most valuable type-strain genomes for metagenomic binning, comparative biology and taxonomic classification.</title>
        <authorList>
            <person name="Goeker M."/>
        </authorList>
    </citation>
    <scope>NUCLEOTIDE SEQUENCE [LARGE SCALE GENOMIC DNA]</scope>
    <source>
        <strain evidence="2 3">DSM 102983</strain>
    </source>
</reference>
<proteinExistence type="predicted"/>
<evidence type="ECO:0000313" key="3">
    <source>
        <dbReference type="Proteomes" id="UP000533637"/>
    </source>
</evidence>
<dbReference type="EMBL" id="JACHOC010000008">
    <property type="protein sequence ID" value="MBB4624078.1"/>
    <property type="molecule type" value="Genomic_DNA"/>
</dbReference>
<comment type="caution">
    <text evidence="2">The sequence shown here is derived from an EMBL/GenBank/DDBJ whole genome shotgun (WGS) entry which is preliminary data.</text>
</comment>
<sequence length="295" mass="34234">MLSILIPTYNAICTELVARIHAEATRLDIPFEILVADDGSRSEIDEINRHIATLSNCCYFPATENIGPARLRNRLADQAKYQYILFLDTDVLPVHPTFLADYLQEAIQGGVVCGGFCYQRGKPSAQHALRYYYGIHVEEKTAAERNRHPYAQFISMSFLADRSVFKQVRFDEAMHIGYEDTYFGILLEQKHIPLHHIDNPVYHLSKEPSREYLRKIRNAIDILSRNIEKQRTHVRLLQWYTKLERYGLTGFVARIFQITQSAIEKNLTGEKPSLKLFAFYKLGYLCRIRRNSISE</sequence>
<gene>
    <name evidence="2" type="ORF">GGQ57_004002</name>
</gene>
<evidence type="ECO:0000313" key="2">
    <source>
        <dbReference type="EMBL" id="MBB4624078.1"/>
    </source>
</evidence>
<name>A0ABR6KRE2_9BACT</name>
<accession>A0ABR6KRE2</accession>
<dbReference type="Gene3D" id="3.90.550.10">
    <property type="entry name" value="Spore Coat Polysaccharide Biosynthesis Protein SpsA, Chain A"/>
    <property type="match status" value="1"/>
</dbReference>
<dbReference type="RefSeq" id="WP_183671875.1">
    <property type="nucleotide sequence ID" value="NZ_BMPB01000011.1"/>
</dbReference>
<dbReference type="SUPFAM" id="SSF53448">
    <property type="entry name" value="Nucleotide-diphospho-sugar transferases"/>
    <property type="match status" value="1"/>
</dbReference>
<dbReference type="InterPro" id="IPR029044">
    <property type="entry name" value="Nucleotide-diphossugar_trans"/>
</dbReference>
<feature type="domain" description="Glycosyltransferase 2-like" evidence="1">
    <location>
        <begin position="3"/>
        <end position="141"/>
    </location>
</feature>
<dbReference type="InterPro" id="IPR050834">
    <property type="entry name" value="Glycosyltransf_2"/>
</dbReference>
<dbReference type="Pfam" id="PF00535">
    <property type="entry name" value="Glycos_transf_2"/>
    <property type="match status" value="1"/>
</dbReference>
<evidence type="ECO:0000259" key="1">
    <source>
        <dbReference type="Pfam" id="PF00535"/>
    </source>
</evidence>